<dbReference type="SMART" id="SM00327">
    <property type="entry name" value="VWA"/>
    <property type="match status" value="1"/>
</dbReference>
<keyword evidence="4 5" id="KW-0472">Membrane</keyword>
<evidence type="ECO:0000259" key="6">
    <source>
        <dbReference type="PROSITE" id="PS50234"/>
    </source>
</evidence>
<keyword evidence="2 5" id="KW-0812">Transmembrane</keyword>
<proteinExistence type="predicted"/>
<feature type="domain" description="VWFA" evidence="6">
    <location>
        <begin position="91"/>
        <end position="290"/>
    </location>
</feature>
<dbReference type="Pfam" id="PF13519">
    <property type="entry name" value="VWA_2"/>
    <property type="match status" value="1"/>
</dbReference>
<dbReference type="EMBL" id="DWUP01000163">
    <property type="protein sequence ID" value="HJD53447.1"/>
    <property type="molecule type" value="Genomic_DNA"/>
</dbReference>
<dbReference type="InterPro" id="IPR024163">
    <property type="entry name" value="Aerotolerance_reg_N"/>
</dbReference>
<feature type="transmembrane region" description="Helical" evidence="5">
    <location>
        <begin position="55"/>
        <end position="74"/>
    </location>
</feature>
<dbReference type="Pfam" id="PF07584">
    <property type="entry name" value="BatA"/>
    <property type="match status" value="1"/>
</dbReference>
<dbReference type="PROSITE" id="PS50234">
    <property type="entry name" value="VWFA"/>
    <property type="match status" value="1"/>
</dbReference>
<evidence type="ECO:0000256" key="3">
    <source>
        <dbReference type="ARBA" id="ARBA00022989"/>
    </source>
</evidence>
<gene>
    <name evidence="7" type="ORF">IAA93_06975</name>
</gene>
<dbReference type="InterPro" id="IPR002035">
    <property type="entry name" value="VWF_A"/>
</dbReference>
<dbReference type="PANTHER" id="PTHR22550:SF5">
    <property type="entry name" value="LEUCINE ZIPPER PROTEIN 4"/>
    <property type="match status" value="1"/>
</dbReference>
<dbReference type="SUPFAM" id="SSF53300">
    <property type="entry name" value="vWA-like"/>
    <property type="match status" value="1"/>
</dbReference>
<evidence type="ECO:0000256" key="1">
    <source>
        <dbReference type="ARBA" id="ARBA00022475"/>
    </source>
</evidence>
<dbReference type="Proteomes" id="UP000787625">
    <property type="component" value="Unassembled WGS sequence"/>
</dbReference>
<dbReference type="PANTHER" id="PTHR22550">
    <property type="entry name" value="SPORE GERMINATION PROTEIN"/>
    <property type="match status" value="1"/>
</dbReference>
<evidence type="ECO:0000256" key="5">
    <source>
        <dbReference type="SAM" id="Phobius"/>
    </source>
</evidence>
<evidence type="ECO:0000256" key="4">
    <source>
        <dbReference type="ARBA" id="ARBA00023136"/>
    </source>
</evidence>
<feature type="transmembrane region" description="Helical" evidence="5">
    <location>
        <begin position="6"/>
        <end position="25"/>
    </location>
</feature>
<organism evidence="7 8">
    <name type="scientific">Candidatus Avibacteroides avistercoris</name>
    <dbReference type="NCBI Taxonomy" id="2840690"/>
    <lineage>
        <taxon>Bacteria</taxon>
        <taxon>Pseudomonadati</taxon>
        <taxon>Bacteroidota</taxon>
        <taxon>Bacteroidia</taxon>
        <taxon>Bacteroidales</taxon>
        <taxon>Bacteroidaceae</taxon>
        <taxon>Bacteroidaceae incertae sedis</taxon>
        <taxon>Candidatus Avibacteroides</taxon>
    </lineage>
</organism>
<accession>A0A9D2UJA6</accession>
<dbReference type="InterPro" id="IPR050768">
    <property type="entry name" value="UPF0353/GerABKA_families"/>
</dbReference>
<dbReference type="Gene3D" id="3.40.50.410">
    <property type="entry name" value="von Willebrand factor, type A domain"/>
    <property type="match status" value="1"/>
</dbReference>
<comment type="caution">
    <text evidence="7">The sequence shown here is derived from an EMBL/GenBank/DDBJ whole genome shotgun (WGS) entry which is preliminary data.</text>
</comment>
<name>A0A9D2UJA6_9BACT</name>
<feature type="transmembrane region" description="Helical" evidence="5">
    <location>
        <begin position="307"/>
        <end position="326"/>
    </location>
</feature>
<reference evidence="7" key="2">
    <citation type="submission" date="2021-04" db="EMBL/GenBank/DDBJ databases">
        <authorList>
            <person name="Gilroy R."/>
        </authorList>
    </citation>
    <scope>NUCLEOTIDE SEQUENCE</scope>
    <source>
        <strain evidence="7">MalCec1-1739</strain>
    </source>
</reference>
<keyword evidence="3 5" id="KW-1133">Transmembrane helix</keyword>
<evidence type="ECO:0000313" key="8">
    <source>
        <dbReference type="Proteomes" id="UP000787625"/>
    </source>
</evidence>
<keyword evidence="1" id="KW-1003">Cell membrane</keyword>
<dbReference type="AlphaFoldDB" id="A0A9D2UJA6"/>
<protein>
    <submittedName>
        <fullName evidence="7">VWA domain-containing protein</fullName>
    </submittedName>
</protein>
<reference evidence="7" key="1">
    <citation type="journal article" date="2021" name="PeerJ">
        <title>Extensive microbial diversity within the chicken gut microbiome revealed by metagenomics and culture.</title>
        <authorList>
            <person name="Gilroy R."/>
            <person name="Ravi A."/>
            <person name="Getino M."/>
            <person name="Pursley I."/>
            <person name="Horton D.L."/>
            <person name="Alikhan N.F."/>
            <person name="Baker D."/>
            <person name="Gharbi K."/>
            <person name="Hall N."/>
            <person name="Watson M."/>
            <person name="Adriaenssens E.M."/>
            <person name="Foster-Nyarko E."/>
            <person name="Jarju S."/>
            <person name="Secka A."/>
            <person name="Antonio M."/>
            <person name="Oren A."/>
            <person name="Chaudhuri R.R."/>
            <person name="La Ragione R."/>
            <person name="Hildebrand F."/>
            <person name="Pallen M.J."/>
        </authorList>
    </citation>
    <scope>NUCLEOTIDE SEQUENCE</scope>
    <source>
        <strain evidence="7">MalCec1-1739</strain>
    </source>
</reference>
<sequence length="338" mass="37195">MFRFESPEYLYLLLLLPVFGALFAYSNYRRKKKIAAFGDSELVAQLMPNHSSFRVSLKYALLLLAFMSGVFLLARPQFGGKYETVKRRGVEVMIALDISNSMMAQDVAPNRLERAKLLVSRLIDKLNTDKVGLIVFAGDAFIQLPMTSDYVSAKMFLGDITPALIGRQGTNIADAVKLSMRSFTGSQSAAKTIVIITDGENHEPGALEAVQEASAQGIQVNVLGIGSPDGTPIPVSGTDDYMKDRNGNVVVTKLNEDLCKQLAQAGGGIYSYISNNNSAQKAIDGQIEKLSKDDVESKVYTEYNEQFVPIAWAVLLILAVEMFVMNKRNKRIGKIKLF</sequence>
<evidence type="ECO:0000313" key="7">
    <source>
        <dbReference type="EMBL" id="HJD53447.1"/>
    </source>
</evidence>
<evidence type="ECO:0000256" key="2">
    <source>
        <dbReference type="ARBA" id="ARBA00022692"/>
    </source>
</evidence>
<dbReference type="InterPro" id="IPR036465">
    <property type="entry name" value="vWFA_dom_sf"/>
</dbReference>